<evidence type="ECO:0000313" key="7">
    <source>
        <dbReference type="EMBL" id="WGI36437.1"/>
    </source>
</evidence>
<evidence type="ECO:0000256" key="3">
    <source>
        <dbReference type="ARBA" id="ARBA00022692"/>
    </source>
</evidence>
<comment type="subcellular location">
    <subcellularLocation>
        <location evidence="1">Cell membrane</location>
        <topology evidence="1">Multi-pass membrane protein</topology>
    </subcellularLocation>
</comment>
<keyword evidence="8" id="KW-1185">Reference proteome</keyword>
<keyword evidence="3 6" id="KW-0812">Transmembrane</keyword>
<feature type="transmembrane region" description="Helical" evidence="6">
    <location>
        <begin position="785"/>
        <end position="810"/>
    </location>
</feature>
<sequence>MEREKQSIKVEDFNLQNINHYDNLFWNESVKTVDIISSEILARLGDAKQELNENVIIIKALLLRQLLEKDKKNKNIFIYGANDDICYAFKEIFSKVLLANPYNVVFSIDEELNLSSDLAMNEVVNNEYDFVIFILKDKSSEFYKIVFRKNNWEKLSTDEEKFLNKRTLTEISNVEVKSFLNNSLKINRINNNPILNNKNLNIVNKKLKLKATIYSDVNDEENIFNFEDLSTSLKLKKYKNTENKKRINEKTLIRKILTKESGSKNDAIFYINKEFNKKLILIKNKLKFHHISISDLNMLIIEYLSNNSNFQTTPFYFLNPVSNYISDFVKRSGNENTIIKRDIYSIYDFIFKFKNEIPEKEVYVYDGKVISIIKKNKGKITGFESVSNTVLIIKMLEYFKNKKINIFQYLKKIYYENNRERAFHTSALISYNSFLEYVKTIRKEREIASYKLTRTNISQEIKNINKREIDIHLALETKERINLKFNKLKNSLEVNIFSLETKENSYKNIVKKEEKIKNEIIDFSNKMKIVETNKWKNILKFFSFGVIILLVFVILFQTIYKTDDSNDLGFFGIFKTFYDVFLANLTLRTYSLIIVFTNLIHYFLYSIMVFRILKRQKVKILIKHALLSVFISTIVQNITPFSFGGDLASYWYLQKKGYNKQALASTFAVSSLFHQITILFTSLIFIPLGLYLYKDVLIMDINPEKIITLIFMALGIVLNVILFLIILLISTFKRVQKLIISIIIWIYSVNPFYYFIDLSRRKTLLEIKFQEFKDGFKSLFKDSKFFFECLFLYKLSSFLLNGSIIIVLIIDNSILKEHTGYDFFVWYIKFLSGQTLLNMANNLSPVPGGIGTSDWLSTIIFQGVFSQNSNLENNLKLFTFSNKIFYWLIPNIISSLLLLTLYLGEKRIDKYNNISSLIELNPKIAQKYKRTKTSYFKMALSVWILSLTLCIVLLYVL</sequence>
<feature type="transmembrane region" description="Helical" evidence="6">
    <location>
        <begin position="538"/>
        <end position="560"/>
    </location>
</feature>
<reference evidence="7" key="1">
    <citation type="submission" date="2023-04" db="EMBL/GenBank/DDBJ databases">
        <title>Completed genome of Mycoplasma lagogenitalium type strain 12MS.</title>
        <authorList>
            <person name="Spergser J."/>
        </authorList>
    </citation>
    <scope>NUCLEOTIDE SEQUENCE</scope>
    <source>
        <strain evidence="7">12MS</strain>
    </source>
</reference>
<dbReference type="InterPro" id="IPR022791">
    <property type="entry name" value="L-PG_synthase/AglD"/>
</dbReference>
<feature type="transmembrane region" description="Helical" evidence="6">
    <location>
        <begin position="935"/>
        <end position="956"/>
    </location>
</feature>
<feature type="transmembrane region" description="Helical" evidence="6">
    <location>
        <begin position="625"/>
        <end position="652"/>
    </location>
</feature>
<evidence type="ECO:0000256" key="6">
    <source>
        <dbReference type="SAM" id="Phobius"/>
    </source>
</evidence>
<feature type="transmembrane region" description="Helical" evidence="6">
    <location>
        <begin position="706"/>
        <end position="732"/>
    </location>
</feature>
<gene>
    <name evidence="7" type="ORF">QEG99_03140</name>
</gene>
<dbReference type="Pfam" id="PF03706">
    <property type="entry name" value="LPG_synthase_TM"/>
    <property type="match status" value="1"/>
</dbReference>
<organism evidence="7 8">
    <name type="scientific">Mesomycoplasma lagogenitalium</name>
    <dbReference type="NCBI Taxonomy" id="171286"/>
    <lineage>
        <taxon>Bacteria</taxon>
        <taxon>Bacillati</taxon>
        <taxon>Mycoplasmatota</taxon>
        <taxon>Mycoplasmoidales</taxon>
        <taxon>Metamycoplasmataceae</taxon>
        <taxon>Mesomycoplasma</taxon>
    </lineage>
</organism>
<feature type="transmembrane region" description="Helical" evidence="6">
    <location>
        <begin position="590"/>
        <end position="613"/>
    </location>
</feature>
<keyword evidence="2" id="KW-1003">Cell membrane</keyword>
<dbReference type="EMBL" id="CP122979">
    <property type="protein sequence ID" value="WGI36437.1"/>
    <property type="molecule type" value="Genomic_DNA"/>
</dbReference>
<evidence type="ECO:0000256" key="4">
    <source>
        <dbReference type="ARBA" id="ARBA00022989"/>
    </source>
</evidence>
<evidence type="ECO:0000256" key="5">
    <source>
        <dbReference type="ARBA" id="ARBA00023136"/>
    </source>
</evidence>
<evidence type="ECO:0000313" key="8">
    <source>
        <dbReference type="Proteomes" id="UP001179842"/>
    </source>
</evidence>
<accession>A0ABY8LT58</accession>
<feature type="transmembrane region" description="Helical" evidence="6">
    <location>
        <begin position="884"/>
        <end position="904"/>
    </location>
</feature>
<protein>
    <submittedName>
        <fullName evidence="7">YbhN family protein</fullName>
    </submittedName>
</protein>
<evidence type="ECO:0000256" key="2">
    <source>
        <dbReference type="ARBA" id="ARBA00022475"/>
    </source>
</evidence>
<keyword evidence="5 6" id="KW-0472">Membrane</keyword>
<proteinExistence type="predicted"/>
<dbReference type="RefSeq" id="WP_280101738.1">
    <property type="nucleotide sequence ID" value="NZ_CP122979.1"/>
</dbReference>
<name>A0ABY8LT58_9BACT</name>
<keyword evidence="4 6" id="KW-1133">Transmembrane helix</keyword>
<feature type="transmembrane region" description="Helical" evidence="6">
    <location>
        <begin position="672"/>
        <end position="694"/>
    </location>
</feature>
<evidence type="ECO:0000256" key="1">
    <source>
        <dbReference type="ARBA" id="ARBA00004651"/>
    </source>
</evidence>
<dbReference type="Proteomes" id="UP001179842">
    <property type="component" value="Chromosome"/>
</dbReference>
<feature type="transmembrane region" description="Helical" evidence="6">
    <location>
        <begin position="738"/>
        <end position="756"/>
    </location>
</feature>